<evidence type="ECO:0000256" key="7">
    <source>
        <dbReference type="SAM" id="SignalP"/>
    </source>
</evidence>
<keyword evidence="7" id="KW-0732">Signal</keyword>
<keyword evidence="3 5" id="KW-0949">S-adenosyl-L-methionine</keyword>
<dbReference type="Proteomes" id="UP000693970">
    <property type="component" value="Unassembled WGS sequence"/>
</dbReference>
<dbReference type="CDD" id="cd02440">
    <property type="entry name" value="AdoMet_MTases"/>
    <property type="match status" value="1"/>
</dbReference>
<keyword evidence="2 5" id="KW-0808">Transferase</keyword>
<feature type="binding site" evidence="5">
    <location>
        <position position="384"/>
    </location>
    <ligand>
        <name>S-adenosyl-L-methionine</name>
        <dbReference type="ChEBI" id="CHEBI:59789"/>
    </ligand>
</feature>
<feature type="binding site" evidence="5">
    <location>
        <position position="431"/>
    </location>
    <ligand>
        <name>S-adenosyl-L-methionine</name>
        <dbReference type="ChEBI" id="CHEBI:59789"/>
    </ligand>
</feature>
<reference evidence="9" key="1">
    <citation type="journal article" date="2021" name="Sci. Rep.">
        <title>Diploid genomic architecture of Nitzschia inconspicua, an elite biomass production diatom.</title>
        <authorList>
            <person name="Oliver A."/>
            <person name="Podell S."/>
            <person name="Pinowska A."/>
            <person name="Traller J.C."/>
            <person name="Smith S.R."/>
            <person name="McClure R."/>
            <person name="Beliaev A."/>
            <person name="Bohutskyi P."/>
            <person name="Hill E.A."/>
            <person name="Rabines A."/>
            <person name="Zheng H."/>
            <person name="Allen L.Z."/>
            <person name="Kuo A."/>
            <person name="Grigoriev I.V."/>
            <person name="Allen A.E."/>
            <person name="Hazlebeck D."/>
            <person name="Allen E.E."/>
        </authorList>
    </citation>
    <scope>NUCLEOTIDE SEQUENCE</scope>
    <source>
        <strain evidence="9">Hildebrandi</strain>
    </source>
</reference>
<dbReference type="PROSITE" id="PS51686">
    <property type="entry name" value="SAM_MT_RSMB_NOP"/>
    <property type="match status" value="1"/>
</dbReference>
<organism evidence="9 10">
    <name type="scientific">Nitzschia inconspicua</name>
    <dbReference type="NCBI Taxonomy" id="303405"/>
    <lineage>
        <taxon>Eukaryota</taxon>
        <taxon>Sar</taxon>
        <taxon>Stramenopiles</taxon>
        <taxon>Ochrophyta</taxon>
        <taxon>Bacillariophyta</taxon>
        <taxon>Bacillariophyceae</taxon>
        <taxon>Bacillariophycidae</taxon>
        <taxon>Bacillariales</taxon>
        <taxon>Bacillariaceae</taxon>
        <taxon>Nitzschia</taxon>
    </lineage>
</organism>
<gene>
    <name evidence="9" type="ORF">IV203_030782</name>
</gene>
<evidence type="ECO:0000256" key="4">
    <source>
        <dbReference type="ARBA" id="ARBA00022884"/>
    </source>
</evidence>
<dbReference type="PANTHER" id="PTHR22807:SF30">
    <property type="entry name" value="28S RRNA (CYTOSINE(4447)-C(5))-METHYLTRANSFERASE-RELATED"/>
    <property type="match status" value="1"/>
</dbReference>
<feature type="binding site" evidence="5">
    <location>
        <begin position="362"/>
        <end position="368"/>
    </location>
    <ligand>
        <name>S-adenosyl-L-methionine</name>
        <dbReference type="ChEBI" id="CHEBI:59789"/>
    </ligand>
</feature>
<evidence type="ECO:0000256" key="6">
    <source>
        <dbReference type="SAM" id="MobiDB-lite"/>
    </source>
</evidence>
<dbReference type="InterPro" id="IPR006027">
    <property type="entry name" value="NusB_RsmB_TIM44"/>
</dbReference>
<keyword evidence="1 5" id="KW-0489">Methyltransferase</keyword>
<dbReference type="GO" id="GO:0070475">
    <property type="term" value="P:rRNA base methylation"/>
    <property type="evidence" value="ECO:0007669"/>
    <property type="project" value="TreeGrafter"/>
</dbReference>
<feature type="binding site" evidence="5">
    <location>
        <position position="412"/>
    </location>
    <ligand>
        <name>S-adenosyl-L-methionine</name>
        <dbReference type="ChEBI" id="CHEBI:59789"/>
    </ligand>
</feature>
<dbReference type="Pfam" id="PF01029">
    <property type="entry name" value="NusB"/>
    <property type="match status" value="1"/>
</dbReference>
<proteinExistence type="inferred from homology"/>
<dbReference type="InterPro" id="IPR001678">
    <property type="entry name" value="MeTrfase_RsmB-F_NOP2_dom"/>
</dbReference>
<dbReference type="GO" id="GO:0000470">
    <property type="term" value="P:maturation of LSU-rRNA"/>
    <property type="evidence" value="ECO:0007669"/>
    <property type="project" value="TreeGrafter"/>
</dbReference>
<comment type="caution">
    <text evidence="9">The sequence shown here is derived from an EMBL/GenBank/DDBJ whole genome shotgun (WGS) entry which is preliminary data.</text>
</comment>
<dbReference type="PANTHER" id="PTHR22807">
    <property type="entry name" value="NOP2 YEAST -RELATED NOL1/NOP2/FMU SUN DOMAIN-CONTAINING"/>
    <property type="match status" value="1"/>
</dbReference>
<feature type="chain" id="PRO_5039928042" evidence="7">
    <location>
        <begin position="37"/>
        <end position="557"/>
    </location>
</feature>
<dbReference type="InterPro" id="IPR023267">
    <property type="entry name" value="RCMT"/>
</dbReference>
<comment type="similarity">
    <text evidence="5">Belongs to the class I-like SAM-binding methyltransferase superfamily. RsmB/NOP family.</text>
</comment>
<name>A0A9K3Q4I0_9STRA</name>
<accession>A0A9K3Q4I0</accession>
<evidence type="ECO:0000259" key="8">
    <source>
        <dbReference type="PROSITE" id="PS51686"/>
    </source>
</evidence>
<reference evidence="9" key="2">
    <citation type="submission" date="2021-04" db="EMBL/GenBank/DDBJ databases">
        <authorList>
            <person name="Podell S."/>
        </authorList>
    </citation>
    <scope>NUCLEOTIDE SEQUENCE</scope>
    <source>
        <strain evidence="9">Hildebrandi</strain>
    </source>
</reference>
<keyword evidence="10" id="KW-1185">Reference proteome</keyword>
<dbReference type="EMBL" id="JAGRRH010000006">
    <property type="protein sequence ID" value="KAG7368039.1"/>
    <property type="molecule type" value="Genomic_DNA"/>
</dbReference>
<dbReference type="GO" id="GO:0009383">
    <property type="term" value="F:rRNA (cytosine-C5-)-methyltransferase activity"/>
    <property type="evidence" value="ECO:0007669"/>
    <property type="project" value="TreeGrafter"/>
</dbReference>
<feature type="region of interest" description="Disordered" evidence="6">
    <location>
        <begin position="35"/>
        <end position="62"/>
    </location>
</feature>
<sequence>MPYQWRKCSFCFRGRFIILLLSAILLDVPLVPSSKALSTRPSGPKGPSTRSTAPNGKNPKNLIQSTATISATPRAAASFSLMEAMAPLKKNQKPKIALRQLERNQAFLEMDTRDRAFARMLLSTAERRHGQIEKVLKKYLHQPMSKDRISEVFCQAVLRIGATQLLFMDNIPKYAAIKETVEVLRKHPTIKISQPKINFVNAVLRGLNEDGTEILETTTSVLDNVHPWLAREWIESYGESTTRTMVEAAMEESPIFVSANQLYRGCDDDKEENVAEIIQRAFLVGEPSLDDAKNTPELLPIGCVRIPPTVGGTVSKWPLYQEGAWWVQNPSATLPALALWSGLQQEISSDQPINECHVVDLCSAPGGKTAQLCSMGFQNIDAVELSRTRTKLLQENLKRLGMQENCNIHIEDGRLWFPDLGRNSVDGVLLDAPCSATGLGSRHPDVLTKSLDGGLLEELLATQKELIAHTVDCILKPGGIMVYATCSLLQQEGEHQMERLLEKSGGNGVEILPFMPGELPGFDDCITEEGWLRVLPGVLKGSLHFCDGFFVARLRKL</sequence>
<keyword evidence="4 5" id="KW-0694">RNA-binding</keyword>
<dbReference type="AlphaFoldDB" id="A0A9K3Q4I0"/>
<dbReference type="InterPro" id="IPR049560">
    <property type="entry name" value="MeTrfase_RsmB-F_NOP2_cat"/>
</dbReference>
<feature type="active site" description="Nucleophile" evidence="5">
    <location>
        <position position="486"/>
    </location>
</feature>
<dbReference type="GO" id="GO:0003723">
    <property type="term" value="F:RNA binding"/>
    <property type="evidence" value="ECO:0007669"/>
    <property type="project" value="UniProtKB-UniRule"/>
</dbReference>
<dbReference type="Pfam" id="PF01189">
    <property type="entry name" value="Methyltr_RsmB-F"/>
    <property type="match status" value="1"/>
</dbReference>
<evidence type="ECO:0000256" key="1">
    <source>
        <dbReference type="ARBA" id="ARBA00022603"/>
    </source>
</evidence>
<evidence type="ECO:0000313" key="9">
    <source>
        <dbReference type="EMBL" id="KAG7368039.1"/>
    </source>
</evidence>
<evidence type="ECO:0000256" key="2">
    <source>
        <dbReference type="ARBA" id="ARBA00022679"/>
    </source>
</evidence>
<protein>
    <submittedName>
        <fullName evidence="9">Ribosomal RNA small subunit methyltransferase B</fullName>
    </submittedName>
</protein>
<dbReference type="OrthoDB" id="4418812at2759"/>
<dbReference type="GO" id="GO:0005730">
    <property type="term" value="C:nucleolus"/>
    <property type="evidence" value="ECO:0007669"/>
    <property type="project" value="TreeGrafter"/>
</dbReference>
<evidence type="ECO:0000256" key="3">
    <source>
        <dbReference type="ARBA" id="ARBA00022691"/>
    </source>
</evidence>
<evidence type="ECO:0000256" key="5">
    <source>
        <dbReference type="PROSITE-ProRule" id="PRU01023"/>
    </source>
</evidence>
<dbReference type="GO" id="GO:0006355">
    <property type="term" value="P:regulation of DNA-templated transcription"/>
    <property type="evidence" value="ECO:0007669"/>
    <property type="project" value="InterPro"/>
</dbReference>
<evidence type="ECO:0000313" key="10">
    <source>
        <dbReference type="Proteomes" id="UP000693970"/>
    </source>
</evidence>
<feature type="signal peptide" evidence="7">
    <location>
        <begin position="1"/>
        <end position="36"/>
    </location>
</feature>
<feature type="domain" description="SAM-dependent MTase RsmB/NOP-type" evidence="8">
    <location>
        <begin position="245"/>
        <end position="557"/>
    </location>
</feature>